<organism evidence="2 3">
    <name type="scientific">Alterirhizorhabdus solaris</name>
    <dbReference type="NCBI Taxonomy" id="2529389"/>
    <lineage>
        <taxon>Bacteria</taxon>
        <taxon>Pseudomonadati</taxon>
        <taxon>Pseudomonadota</taxon>
        <taxon>Alphaproteobacteria</taxon>
        <taxon>Sphingomonadales</taxon>
        <taxon>Rhizorhabdaceae</taxon>
        <taxon>Alterirhizorhabdus</taxon>
    </lineage>
</organism>
<evidence type="ECO:0000313" key="2">
    <source>
        <dbReference type="EMBL" id="TVV74225.1"/>
    </source>
</evidence>
<feature type="non-terminal residue" evidence="2">
    <location>
        <position position="1"/>
    </location>
</feature>
<reference evidence="2 3" key="1">
    <citation type="submission" date="2019-07" db="EMBL/GenBank/DDBJ databases">
        <title>Sphingomonas solaris sp. nov., isolated from a solar panel from Boston, Massachusetts.</title>
        <authorList>
            <person name="Tanner K."/>
            <person name="Pascual J."/>
            <person name="Mancuso C."/>
            <person name="Pereto J."/>
            <person name="Khalil A."/>
            <person name="Vilanova C."/>
        </authorList>
    </citation>
    <scope>NUCLEOTIDE SEQUENCE [LARGE SCALE GENOMIC DNA]</scope>
    <source>
        <strain evidence="2 3">R4DWN</strain>
    </source>
</reference>
<name>A0A558R4A6_9SPHN</name>
<feature type="transmembrane region" description="Helical" evidence="1">
    <location>
        <begin position="46"/>
        <end position="68"/>
    </location>
</feature>
<proteinExistence type="predicted"/>
<keyword evidence="3" id="KW-1185">Reference proteome</keyword>
<dbReference type="Proteomes" id="UP000318681">
    <property type="component" value="Unassembled WGS sequence"/>
</dbReference>
<protein>
    <submittedName>
        <fullName evidence="2">Prepilin peptidase</fullName>
    </submittedName>
</protein>
<accession>A0A558R4A6</accession>
<evidence type="ECO:0000313" key="3">
    <source>
        <dbReference type="Proteomes" id="UP000318681"/>
    </source>
</evidence>
<sequence length="69" mass="7172">LGAIGLWLGWRALPPVLLGASLIGLAAVLVLRLAGRRVAADMRVPLGTLLALAAMAMWLARAAGMTLLR</sequence>
<dbReference type="AlphaFoldDB" id="A0A558R4A6"/>
<keyword evidence="1" id="KW-0472">Membrane</keyword>
<dbReference type="EMBL" id="VNIM01000036">
    <property type="protein sequence ID" value="TVV74225.1"/>
    <property type="molecule type" value="Genomic_DNA"/>
</dbReference>
<feature type="transmembrane region" description="Helical" evidence="1">
    <location>
        <begin position="12"/>
        <end position="34"/>
    </location>
</feature>
<keyword evidence="1" id="KW-1133">Transmembrane helix</keyword>
<evidence type="ECO:0000256" key="1">
    <source>
        <dbReference type="SAM" id="Phobius"/>
    </source>
</evidence>
<keyword evidence="1" id="KW-0812">Transmembrane</keyword>
<gene>
    <name evidence="2" type="ORF">FOY91_10280</name>
</gene>
<comment type="caution">
    <text evidence="2">The sequence shown here is derived from an EMBL/GenBank/DDBJ whole genome shotgun (WGS) entry which is preliminary data.</text>
</comment>